<reference evidence="1 2" key="1">
    <citation type="submission" date="2024-11" db="EMBL/GenBank/DDBJ databases">
        <title>A near-complete genome assembly of Cinchona calisaya.</title>
        <authorList>
            <person name="Lian D.C."/>
            <person name="Zhao X.W."/>
            <person name="Wei L."/>
        </authorList>
    </citation>
    <scope>NUCLEOTIDE SEQUENCE [LARGE SCALE GENOMIC DNA]</scope>
    <source>
        <tissue evidence="1">Nenye</tissue>
    </source>
</reference>
<sequence length="159" mass="17888">MQALLSTWPSRNEFFLVPNLDCDLGVRSRNSCFKGQNLDLRCKLLSKHSTHIFCEPKRGSLGASFALTWVLEEKATGNRVRKENLVSLDGASVESGHGNSSFVPLEEEVYSSLIRAFGKDKRLDSAVENFQKGEIGKDVDKGWDNEYAKLENFTIQICR</sequence>
<dbReference type="AlphaFoldDB" id="A0ABD3A6G0"/>
<evidence type="ECO:0000313" key="2">
    <source>
        <dbReference type="Proteomes" id="UP001630127"/>
    </source>
</evidence>
<gene>
    <name evidence="1" type="ORF">ACH5RR_014497</name>
</gene>
<keyword evidence="2" id="KW-1185">Reference proteome</keyword>
<proteinExistence type="predicted"/>
<protein>
    <submittedName>
        <fullName evidence="1">Uncharacterized protein</fullName>
    </submittedName>
</protein>
<comment type="caution">
    <text evidence="1">The sequence shown here is derived from an EMBL/GenBank/DDBJ whole genome shotgun (WGS) entry which is preliminary data.</text>
</comment>
<dbReference type="Proteomes" id="UP001630127">
    <property type="component" value="Unassembled WGS sequence"/>
</dbReference>
<name>A0ABD3A6G0_9GENT</name>
<evidence type="ECO:0000313" key="1">
    <source>
        <dbReference type="EMBL" id="KAL3526125.1"/>
    </source>
</evidence>
<accession>A0ABD3A6G0</accession>
<organism evidence="1 2">
    <name type="scientific">Cinchona calisaya</name>
    <dbReference type="NCBI Taxonomy" id="153742"/>
    <lineage>
        <taxon>Eukaryota</taxon>
        <taxon>Viridiplantae</taxon>
        <taxon>Streptophyta</taxon>
        <taxon>Embryophyta</taxon>
        <taxon>Tracheophyta</taxon>
        <taxon>Spermatophyta</taxon>
        <taxon>Magnoliopsida</taxon>
        <taxon>eudicotyledons</taxon>
        <taxon>Gunneridae</taxon>
        <taxon>Pentapetalae</taxon>
        <taxon>asterids</taxon>
        <taxon>lamiids</taxon>
        <taxon>Gentianales</taxon>
        <taxon>Rubiaceae</taxon>
        <taxon>Cinchonoideae</taxon>
        <taxon>Cinchoneae</taxon>
        <taxon>Cinchona</taxon>
    </lineage>
</organism>
<dbReference type="EMBL" id="JBJUIK010000006">
    <property type="protein sequence ID" value="KAL3526125.1"/>
    <property type="molecule type" value="Genomic_DNA"/>
</dbReference>